<dbReference type="Proteomes" id="UP000653411">
    <property type="component" value="Unassembled WGS sequence"/>
</dbReference>
<organism evidence="1 2">
    <name type="scientific">Streptomyces fuscichromogenes</name>
    <dbReference type="NCBI Taxonomy" id="1324013"/>
    <lineage>
        <taxon>Bacteria</taxon>
        <taxon>Bacillati</taxon>
        <taxon>Actinomycetota</taxon>
        <taxon>Actinomycetes</taxon>
        <taxon>Kitasatosporales</taxon>
        <taxon>Streptomycetaceae</taxon>
        <taxon>Streptomyces</taxon>
    </lineage>
</organism>
<dbReference type="EMBL" id="BMML01000057">
    <property type="protein sequence ID" value="GGN46681.1"/>
    <property type="molecule type" value="Genomic_DNA"/>
</dbReference>
<keyword evidence="2" id="KW-1185">Reference proteome</keyword>
<name>A0A918CXP1_9ACTN</name>
<reference evidence="1" key="1">
    <citation type="journal article" date="2014" name="Int. J. Syst. Evol. Microbiol.">
        <title>Complete genome sequence of Corynebacterium casei LMG S-19264T (=DSM 44701T), isolated from a smear-ripened cheese.</title>
        <authorList>
            <consortium name="US DOE Joint Genome Institute (JGI-PGF)"/>
            <person name="Walter F."/>
            <person name="Albersmeier A."/>
            <person name="Kalinowski J."/>
            <person name="Ruckert C."/>
        </authorList>
    </citation>
    <scope>NUCLEOTIDE SEQUENCE</scope>
    <source>
        <strain evidence="1">CGMCC 4.7110</strain>
    </source>
</reference>
<reference evidence="1" key="2">
    <citation type="submission" date="2020-09" db="EMBL/GenBank/DDBJ databases">
        <authorList>
            <person name="Sun Q."/>
            <person name="Zhou Y."/>
        </authorList>
    </citation>
    <scope>NUCLEOTIDE SEQUENCE</scope>
    <source>
        <strain evidence="1">CGMCC 4.7110</strain>
    </source>
</reference>
<evidence type="ECO:0000313" key="2">
    <source>
        <dbReference type="Proteomes" id="UP000653411"/>
    </source>
</evidence>
<dbReference type="AlphaFoldDB" id="A0A918CXP1"/>
<proteinExistence type="predicted"/>
<evidence type="ECO:0000313" key="1">
    <source>
        <dbReference type="EMBL" id="GGN46681.1"/>
    </source>
</evidence>
<protein>
    <submittedName>
        <fullName evidence="1">Uncharacterized protein</fullName>
    </submittedName>
</protein>
<gene>
    <name evidence="1" type="ORF">GCM10011578_099720</name>
</gene>
<sequence>MLEAAERIFVSVTGYTSFDRDLSEKILMVVLKAVSAEQQEGYVRQLEAFADANRERLGQLYGTYGPGAPFADESRCFLAHQPESLVVCERLDAAPLWLEGVRSDELDAEVVLDRFSTLWRFGL</sequence>
<comment type="caution">
    <text evidence="1">The sequence shown here is derived from an EMBL/GenBank/DDBJ whole genome shotgun (WGS) entry which is preliminary data.</text>
</comment>
<accession>A0A918CXP1</accession>